<evidence type="ECO:0000313" key="2">
    <source>
        <dbReference type="Proteomes" id="UP000664277"/>
    </source>
</evidence>
<dbReference type="Proteomes" id="UP000664277">
    <property type="component" value="Unassembled WGS sequence"/>
</dbReference>
<protein>
    <submittedName>
        <fullName evidence="1">Uncharacterized protein</fullName>
    </submittedName>
</protein>
<gene>
    <name evidence="1" type="ORF">J0M35_08430</name>
</gene>
<dbReference type="AlphaFoldDB" id="A0A8J7PFH4"/>
<name>A0A8J7PFH4_9BACT</name>
<proteinExistence type="predicted"/>
<evidence type="ECO:0000313" key="1">
    <source>
        <dbReference type="EMBL" id="MBN8660372.1"/>
    </source>
</evidence>
<dbReference type="EMBL" id="JAFLCK010000009">
    <property type="protein sequence ID" value="MBN8660372.1"/>
    <property type="molecule type" value="Genomic_DNA"/>
</dbReference>
<accession>A0A8J7PFH4</accession>
<comment type="caution">
    <text evidence="1">The sequence shown here is derived from an EMBL/GenBank/DDBJ whole genome shotgun (WGS) entry which is preliminary data.</text>
</comment>
<sequence>MDGNDATTVTGEGAFGRRDDASDIFFDEVTADLRRASRGIFHTGARVSDGLTVLGGWLGFDSSGHCQHLEDACRESLAAGHEAAALQYLKRELVINEAVKGYDSPASERVRQALTHFRTGQ</sequence>
<reference evidence="1" key="1">
    <citation type="submission" date="2021-02" db="EMBL/GenBank/DDBJ databases">
        <title>Genome-Resolved Metagenomics of a Microbial Community Performing Photosynthetic Biological Nutrient Removal.</title>
        <authorList>
            <person name="Mcdaniel E.A."/>
        </authorList>
    </citation>
    <scope>NUCLEOTIDE SEQUENCE</scope>
    <source>
        <strain evidence="1">UWPOB_OBS1</strain>
    </source>
</reference>
<organism evidence="1 2">
    <name type="scientific">Candidatus Obscuribacter phosphatis</name>
    <dbReference type="NCBI Taxonomy" id="1906157"/>
    <lineage>
        <taxon>Bacteria</taxon>
        <taxon>Bacillati</taxon>
        <taxon>Candidatus Melainabacteria</taxon>
        <taxon>Candidatus Obscuribacterales</taxon>
        <taxon>Candidatus Obscuribacteraceae</taxon>
        <taxon>Candidatus Obscuribacter</taxon>
    </lineage>
</organism>